<organism evidence="3 4">
    <name type="scientific">Dipteronia dyeriana</name>
    <dbReference type="NCBI Taxonomy" id="168575"/>
    <lineage>
        <taxon>Eukaryota</taxon>
        <taxon>Viridiplantae</taxon>
        <taxon>Streptophyta</taxon>
        <taxon>Embryophyta</taxon>
        <taxon>Tracheophyta</taxon>
        <taxon>Spermatophyta</taxon>
        <taxon>Magnoliopsida</taxon>
        <taxon>eudicotyledons</taxon>
        <taxon>Gunneridae</taxon>
        <taxon>Pentapetalae</taxon>
        <taxon>rosids</taxon>
        <taxon>malvids</taxon>
        <taxon>Sapindales</taxon>
        <taxon>Sapindaceae</taxon>
        <taxon>Hippocastanoideae</taxon>
        <taxon>Acereae</taxon>
        <taxon>Dipteronia</taxon>
    </lineage>
</organism>
<dbReference type="SUPFAM" id="SSF52047">
    <property type="entry name" value="RNI-like"/>
    <property type="match status" value="1"/>
</dbReference>
<dbReference type="InterPro" id="IPR032675">
    <property type="entry name" value="LRR_dom_sf"/>
</dbReference>
<dbReference type="InterPro" id="IPR036047">
    <property type="entry name" value="F-box-like_dom_sf"/>
</dbReference>
<dbReference type="InterPro" id="IPR055357">
    <property type="entry name" value="LRR_At1g61320_AtMIF1"/>
</dbReference>
<dbReference type="EMBL" id="JANJYI010000006">
    <property type="protein sequence ID" value="KAK2645512.1"/>
    <property type="molecule type" value="Genomic_DNA"/>
</dbReference>
<dbReference type="Pfam" id="PF00646">
    <property type="entry name" value="F-box"/>
    <property type="match status" value="1"/>
</dbReference>
<sequence length="489" mass="56173">MKKIKVRIKRLKTAELMVTRDPLMELPDGILSKIISLLPLREAIRTSILSKSCKSIWTCHSHLKFDSLNVLGSSTACINKSSRLKYVQRVDELMNQRRKGLKMNSFTVHFHLGNEFSSHIDDWISCAVMKEVESIDLDLSVCCSRRNCVCSSKHEHYKFDCGGLLAATGRKSNLKFLKLDSCIFSAPLSSNCLNSLITLELRRVSISDEMLNNLLSNCLHLETLSLLCCQDLVNLNFDGSSLRLKFLRIQDCLRLNEIEISSENVRRLEYSGPIVSFSFKHVPNLVEAFLCFTQKDRLSGVTYALTRLASELPQLEKLNLLSFLSMNVLKLPDIGPAFTNVKELILSIYPFHDEDRLSWIAYILRTFPWLQKLQLNLFSPSFIKPPEEIVLNKRNDKKRRLLPECPHKHLSELEMNGFYGEKHEVELLKYLLENSVALKALTVNPCQKVFRGFNNWVCEKESSLDMLTRKTVSKLLRRVVPTTVRLQFV</sequence>
<keyword evidence="4" id="KW-1185">Reference proteome</keyword>
<reference evidence="3" key="1">
    <citation type="journal article" date="2023" name="Plant J.">
        <title>Genome sequences and population genomics provide insights into the demographic history, inbreeding, and mutation load of two 'living fossil' tree species of Dipteronia.</title>
        <authorList>
            <person name="Feng Y."/>
            <person name="Comes H.P."/>
            <person name="Chen J."/>
            <person name="Zhu S."/>
            <person name="Lu R."/>
            <person name="Zhang X."/>
            <person name="Li P."/>
            <person name="Qiu J."/>
            <person name="Olsen K.M."/>
            <person name="Qiu Y."/>
        </authorList>
    </citation>
    <scope>NUCLEOTIDE SEQUENCE</scope>
    <source>
        <strain evidence="3">KIB01</strain>
    </source>
</reference>
<proteinExistence type="predicted"/>
<comment type="caution">
    <text evidence="3">The sequence shown here is derived from an EMBL/GenBank/DDBJ whole genome shotgun (WGS) entry which is preliminary data.</text>
</comment>
<dbReference type="PANTHER" id="PTHR34145">
    <property type="entry name" value="OS02G0105600 PROTEIN"/>
    <property type="match status" value="1"/>
</dbReference>
<evidence type="ECO:0000259" key="2">
    <source>
        <dbReference type="Pfam" id="PF23622"/>
    </source>
</evidence>
<dbReference type="InterPro" id="IPR001810">
    <property type="entry name" value="F-box_dom"/>
</dbReference>
<dbReference type="Gene3D" id="3.80.10.10">
    <property type="entry name" value="Ribonuclease Inhibitor"/>
    <property type="match status" value="1"/>
</dbReference>
<evidence type="ECO:0000313" key="3">
    <source>
        <dbReference type="EMBL" id="KAK2645512.1"/>
    </source>
</evidence>
<dbReference type="Pfam" id="PF23622">
    <property type="entry name" value="LRR_At1g61320_AtMIF1"/>
    <property type="match status" value="1"/>
</dbReference>
<evidence type="ECO:0000313" key="4">
    <source>
        <dbReference type="Proteomes" id="UP001280121"/>
    </source>
</evidence>
<gene>
    <name evidence="3" type="ORF">Ddye_020707</name>
</gene>
<accession>A0AAD9WWZ4</accession>
<feature type="domain" description="At1g61320/AtMIF1 LRR" evidence="2">
    <location>
        <begin position="96"/>
        <end position="486"/>
    </location>
</feature>
<feature type="domain" description="F-box" evidence="1">
    <location>
        <begin position="24"/>
        <end position="58"/>
    </location>
</feature>
<protein>
    <recommendedName>
        <fullName evidence="5">F-box domain-containing protein</fullName>
    </recommendedName>
</protein>
<dbReference type="SUPFAM" id="SSF81383">
    <property type="entry name" value="F-box domain"/>
    <property type="match status" value="1"/>
</dbReference>
<evidence type="ECO:0008006" key="5">
    <source>
        <dbReference type="Google" id="ProtNLM"/>
    </source>
</evidence>
<dbReference type="Proteomes" id="UP001280121">
    <property type="component" value="Unassembled WGS sequence"/>
</dbReference>
<dbReference type="InterPro" id="IPR053772">
    <property type="entry name" value="At1g61320/At1g61330-like"/>
</dbReference>
<dbReference type="PANTHER" id="PTHR34145:SF28">
    <property type="entry name" value="F-BOX DOMAIN-CONTAINING PROTEIN"/>
    <property type="match status" value="1"/>
</dbReference>
<dbReference type="AlphaFoldDB" id="A0AAD9WWZ4"/>
<evidence type="ECO:0000259" key="1">
    <source>
        <dbReference type="Pfam" id="PF00646"/>
    </source>
</evidence>
<name>A0AAD9WWZ4_9ROSI</name>